<keyword evidence="4 9" id="KW-0813">Transport</keyword>
<evidence type="ECO:0000256" key="8">
    <source>
        <dbReference type="ARBA" id="ARBA00049551"/>
    </source>
</evidence>
<dbReference type="EC" id="7.1.1.2" evidence="9"/>
<name>A0A7R7UNF2_9ACAR</name>
<evidence type="ECO:0000256" key="5">
    <source>
        <dbReference type="ARBA" id="ARBA00022692"/>
    </source>
</evidence>
<evidence type="ECO:0000313" key="10">
    <source>
        <dbReference type="EMBL" id="BCR02911.1"/>
    </source>
</evidence>
<keyword evidence="9" id="KW-0520">NAD</keyword>
<dbReference type="PANTHER" id="PTHR11058:SF9">
    <property type="entry name" value="NADH-UBIQUINONE OXIDOREDUCTASE CHAIN 3"/>
    <property type="match status" value="1"/>
</dbReference>
<dbReference type="GO" id="GO:0030964">
    <property type="term" value="C:NADH dehydrogenase complex"/>
    <property type="evidence" value="ECO:0007669"/>
    <property type="project" value="TreeGrafter"/>
</dbReference>
<keyword evidence="9" id="KW-1278">Translocase</keyword>
<gene>
    <name evidence="10" type="primary">ND3</name>
</gene>
<evidence type="ECO:0000256" key="1">
    <source>
        <dbReference type="ARBA" id="ARBA00004370"/>
    </source>
</evidence>
<evidence type="ECO:0000256" key="3">
    <source>
        <dbReference type="ARBA" id="ARBA00021007"/>
    </source>
</evidence>
<comment type="similarity">
    <text evidence="2 9">Belongs to the complex I subunit 3 family.</text>
</comment>
<dbReference type="InterPro" id="IPR000440">
    <property type="entry name" value="NADH_UbQ/plastoQ_OxRdtase_su3"/>
</dbReference>
<keyword evidence="9" id="KW-0679">Respiratory chain</keyword>
<keyword evidence="9" id="KW-0249">Electron transport</keyword>
<evidence type="ECO:0000256" key="6">
    <source>
        <dbReference type="ARBA" id="ARBA00022989"/>
    </source>
</evidence>
<keyword evidence="9" id="KW-0830">Ubiquinone</keyword>
<evidence type="ECO:0000256" key="2">
    <source>
        <dbReference type="ARBA" id="ARBA00008472"/>
    </source>
</evidence>
<feature type="transmembrane region" description="Helical" evidence="9">
    <location>
        <begin position="86"/>
        <end position="106"/>
    </location>
</feature>
<dbReference type="InterPro" id="IPR038430">
    <property type="entry name" value="NDAH_ubi_oxred_su3_sf"/>
</dbReference>
<keyword evidence="5 9" id="KW-0812">Transmembrane</keyword>
<dbReference type="GO" id="GO:0031966">
    <property type="term" value="C:mitochondrial membrane"/>
    <property type="evidence" value="ECO:0007669"/>
    <property type="project" value="UniProtKB-SubCell"/>
</dbReference>
<dbReference type="EMBL" id="LC601992">
    <property type="protein sequence ID" value="BCR02911.1"/>
    <property type="molecule type" value="Genomic_DNA"/>
</dbReference>
<comment type="catalytic activity">
    <reaction evidence="8 9">
        <text>a ubiquinone + NADH + 5 H(+)(in) = a ubiquinol + NAD(+) + 4 H(+)(out)</text>
        <dbReference type="Rhea" id="RHEA:29091"/>
        <dbReference type="Rhea" id="RHEA-COMP:9565"/>
        <dbReference type="Rhea" id="RHEA-COMP:9566"/>
        <dbReference type="ChEBI" id="CHEBI:15378"/>
        <dbReference type="ChEBI" id="CHEBI:16389"/>
        <dbReference type="ChEBI" id="CHEBI:17976"/>
        <dbReference type="ChEBI" id="CHEBI:57540"/>
        <dbReference type="ChEBI" id="CHEBI:57945"/>
        <dbReference type="EC" id="7.1.1.2"/>
    </reaction>
</comment>
<keyword evidence="9 10" id="KW-0496">Mitochondrion</keyword>
<sequence length="113" mass="13764">MKLFMSMMTTMLIIMSMTMMFQLIMEKSFMKKEKLTAFECGFNLLNNNKIPFSTNFFLITIMFLMFDLEFSLLMPSIMMQQTMMMMNIMMIFFITMTMILMMEWYYGMMEWSK</sequence>
<dbReference type="AlphaFoldDB" id="A0A7R7UNF2"/>
<dbReference type="GO" id="GO:0008137">
    <property type="term" value="F:NADH dehydrogenase (ubiquinone) activity"/>
    <property type="evidence" value="ECO:0007669"/>
    <property type="project" value="UniProtKB-UniRule"/>
</dbReference>
<accession>A0A7R7UNF2</accession>
<geneLocation type="mitochondrion" evidence="10"/>
<reference evidence="10" key="2">
    <citation type="submission" date="2021-01" db="EMBL/GenBank/DDBJ databases">
        <authorList>
            <person name="Hiruta S."/>
            <person name="Waki T."/>
            <person name="Shimano S."/>
        </authorList>
    </citation>
    <scope>NUCLEOTIDE SEQUENCE</scope>
    <source>
        <strain evidence="10">WasureSG01</strain>
    </source>
</reference>
<comment type="function">
    <text evidence="9">Core subunit of the mitochondrial membrane respiratory chain NADH dehydrogenase (Complex I) which catalyzes electron transfer from NADH through the respiratory chain, using ubiquinone as an electron acceptor. Essential for the catalytic activity of complex I.</text>
</comment>
<comment type="subcellular location">
    <subcellularLocation>
        <location evidence="1">Membrane</location>
    </subcellularLocation>
    <subcellularLocation>
        <location evidence="9">Mitochondrion membrane</location>
        <topology evidence="9">Multi-pass membrane protein</topology>
    </subcellularLocation>
</comment>
<keyword evidence="7 9" id="KW-0472">Membrane</keyword>
<evidence type="ECO:0000256" key="7">
    <source>
        <dbReference type="ARBA" id="ARBA00023136"/>
    </source>
</evidence>
<reference evidence="10" key="1">
    <citation type="submission" date="2021-01" db="EMBL/GenBank/DDBJ databases">
        <title>Complete mitochondrial genomes of snail mite Riccardoella tokyoensis and R. reaumuri (Acariformes: Prostigmata: Ereynetidae).</title>
        <authorList>
            <person name="Hiruta S.F."/>
            <person name="Waki T."/>
            <person name="Shimano S."/>
        </authorList>
    </citation>
    <scope>NUCLEOTIDE SEQUENCE</scope>
    <source>
        <strain evidence="10">WasureSG01</strain>
    </source>
</reference>
<dbReference type="Gene3D" id="1.20.58.1610">
    <property type="entry name" value="NADH:ubiquinone/plastoquinone oxidoreductase, chain 3"/>
    <property type="match status" value="1"/>
</dbReference>
<dbReference type="Pfam" id="PF00507">
    <property type="entry name" value="Oxidored_q4"/>
    <property type="match status" value="1"/>
</dbReference>
<evidence type="ECO:0000256" key="4">
    <source>
        <dbReference type="ARBA" id="ARBA00022448"/>
    </source>
</evidence>
<dbReference type="PANTHER" id="PTHR11058">
    <property type="entry name" value="NADH-UBIQUINONE OXIDOREDUCTASE CHAIN 3"/>
    <property type="match status" value="1"/>
</dbReference>
<evidence type="ECO:0000256" key="9">
    <source>
        <dbReference type="RuleBase" id="RU003640"/>
    </source>
</evidence>
<protein>
    <recommendedName>
        <fullName evidence="3 9">NADH-ubiquinone oxidoreductase chain 3</fullName>
        <ecNumber evidence="9">7.1.1.2</ecNumber>
    </recommendedName>
</protein>
<keyword evidence="6 9" id="KW-1133">Transmembrane helix</keyword>
<feature type="transmembrane region" description="Helical" evidence="9">
    <location>
        <begin position="57"/>
        <end position="74"/>
    </location>
</feature>
<proteinExistence type="inferred from homology"/>
<organism evidence="10">
    <name type="scientific">Riccardoella tokyoensis</name>
    <dbReference type="NCBI Taxonomy" id="2073164"/>
    <lineage>
        <taxon>Eukaryota</taxon>
        <taxon>Metazoa</taxon>
        <taxon>Ecdysozoa</taxon>
        <taxon>Arthropoda</taxon>
        <taxon>Chelicerata</taxon>
        <taxon>Arachnida</taxon>
        <taxon>Acari</taxon>
        <taxon>Acariformes</taxon>
        <taxon>Trombidiformes</taxon>
        <taxon>Prostigmata</taxon>
        <taxon>Eupodina</taxon>
        <taxon>Tydeoidea</taxon>
        <taxon>Ereynetidae</taxon>
        <taxon>Riccardoella</taxon>
    </lineage>
</organism>